<dbReference type="Gene3D" id="2.40.250.10">
    <property type="entry name" value="Core binding factor, beta subunit"/>
    <property type="match status" value="1"/>
</dbReference>
<proteinExistence type="predicted"/>
<dbReference type="GO" id="GO:0005634">
    <property type="term" value="C:nucleus"/>
    <property type="evidence" value="ECO:0007669"/>
    <property type="project" value="InterPro"/>
</dbReference>
<accession>A0A818SXP0</accession>
<feature type="compositionally biased region" description="Polar residues" evidence="1">
    <location>
        <begin position="217"/>
        <end position="229"/>
    </location>
</feature>
<feature type="compositionally biased region" description="Low complexity" evidence="1">
    <location>
        <begin position="230"/>
        <end position="262"/>
    </location>
</feature>
<dbReference type="GO" id="GO:0003713">
    <property type="term" value="F:transcription coactivator activity"/>
    <property type="evidence" value="ECO:0007669"/>
    <property type="project" value="InterPro"/>
</dbReference>
<dbReference type="EMBL" id="CAJOAX010000988">
    <property type="protein sequence ID" value="CAF3673977.1"/>
    <property type="molecule type" value="Genomic_DNA"/>
</dbReference>
<sequence>MPTAIGLLPSQQESFEHHEELSKLLNETDVFYVPFQNQFHHNQDLSDLTKRFDEDILNKHLVVTFLSFGYFLFVDFVQNLPDQHDQTKTRISGKMIVDGICIQFLGCFDCSNKTPDHSDVQQINGVGRVQLDEDYYRELSTTQIFTEEKSIDSSGHIEAMTQTEKSIIKTKTRSRTISENLLGKNPYNNPLKSPPSSLSNSRSHLHSPSHLPYTLRSPRTINHANKQQYQASSPINIDSSSVSRSSGFHSSLISPSSSVPSSYNENTLDLPPPHHIPMFCHSPQISSSFHNPTTMPIRIPSSTSSNKGIPPASLPHLTGMSPTTQSHSLPNYFLPHPNFAYLITNSNQHSTQPFHIITPLNHHSLQYPNTHYSTLSHIQSNSINETFSSLQNKRSDSEENKQTQPMDISKQSEEQLPFKKRRHTGQSSVYSPMDTNHDDDEASNESMKK</sequence>
<organism evidence="2 3">
    <name type="scientific">Rotaria sordida</name>
    <dbReference type="NCBI Taxonomy" id="392033"/>
    <lineage>
        <taxon>Eukaryota</taxon>
        <taxon>Metazoa</taxon>
        <taxon>Spiralia</taxon>
        <taxon>Gnathifera</taxon>
        <taxon>Rotifera</taxon>
        <taxon>Eurotatoria</taxon>
        <taxon>Bdelloidea</taxon>
        <taxon>Philodinida</taxon>
        <taxon>Philodinidae</taxon>
        <taxon>Rotaria</taxon>
    </lineage>
</organism>
<protein>
    <submittedName>
        <fullName evidence="2">Uncharacterized protein</fullName>
    </submittedName>
</protein>
<feature type="compositionally biased region" description="Low complexity" evidence="1">
    <location>
        <begin position="185"/>
        <end position="212"/>
    </location>
</feature>
<dbReference type="InterPro" id="IPR036552">
    <property type="entry name" value="CBF_bsu_sf"/>
</dbReference>
<evidence type="ECO:0000313" key="2">
    <source>
        <dbReference type="EMBL" id="CAF3673977.1"/>
    </source>
</evidence>
<evidence type="ECO:0000313" key="3">
    <source>
        <dbReference type="Proteomes" id="UP000663823"/>
    </source>
</evidence>
<dbReference type="Proteomes" id="UP000663823">
    <property type="component" value="Unassembled WGS sequence"/>
</dbReference>
<reference evidence="2" key="1">
    <citation type="submission" date="2021-02" db="EMBL/GenBank/DDBJ databases">
        <authorList>
            <person name="Nowell W R."/>
        </authorList>
    </citation>
    <scope>NUCLEOTIDE SEQUENCE</scope>
</reference>
<gene>
    <name evidence="2" type="ORF">OTI717_LOCUS10760</name>
</gene>
<dbReference type="AlphaFoldDB" id="A0A818SXP0"/>
<dbReference type="InterPro" id="IPR003417">
    <property type="entry name" value="CBF_beta"/>
</dbReference>
<name>A0A818SXP0_9BILA</name>
<evidence type="ECO:0000256" key="1">
    <source>
        <dbReference type="SAM" id="MobiDB-lite"/>
    </source>
</evidence>
<feature type="region of interest" description="Disordered" evidence="1">
    <location>
        <begin position="178"/>
        <end position="264"/>
    </location>
</feature>
<dbReference type="SUPFAM" id="SSF50723">
    <property type="entry name" value="Core binding factor beta, CBF"/>
    <property type="match status" value="1"/>
</dbReference>
<comment type="caution">
    <text evidence="2">The sequence shown here is derived from an EMBL/GenBank/DDBJ whole genome shotgun (WGS) entry which is preliminary data.</text>
</comment>
<dbReference type="Pfam" id="PF02312">
    <property type="entry name" value="CBF_beta"/>
    <property type="match status" value="1"/>
</dbReference>
<feature type="region of interest" description="Disordered" evidence="1">
    <location>
        <begin position="389"/>
        <end position="449"/>
    </location>
</feature>
<feature type="compositionally biased region" description="Polar residues" evidence="1">
    <location>
        <begin position="425"/>
        <end position="434"/>
    </location>
</feature>